<name>A0ABR3LBF5_9TELE</name>
<comment type="caution">
    <text evidence="2">The sequence shown here is derived from an EMBL/GenBank/DDBJ whole genome shotgun (WGS) entry which is preliminary data.</text>
</comment>
<keyword evidence="1" id="KW-0175">Coiled coil</keyword>
<evidence type="ECO:0000256" key="1">
    <source>
        <dbReference type="SAM" id="Coils"/>
    </source>
</evidence>
<sequence length="116" mass="13135">MKLASAEANLTDAITEALSKQQISLETTVQTAIRAAMEDVETSLIELRQEVQSQTITVRDLASKVDKLQSETQQMKKDINTCSREQQNLTLKIAELEDRSRRNNVHLVGLRILEIR</sequence>
<feature type="coiled-coil region" evidence="1">
    <location>
        <begin position="58"/>
        <end position="99"/>
    </location>
</feature>
<reference evidence="2 3" key="1">
    <citation type="submission" date="2023-09" db="EMBL/GenBank/DDBJ databases">
        <authorList>
            <person name="Wang M."/>
        </authorList>
    </citation>
    <scope>NUCLEOTIDE SEQUENCE [LARGE SCALE GENOMIC DNA]</scope>
    <source>
        <strain evidence="2">GT-2023</strain>
        <tissue evidence="2">Liver</tissue>
    </source>
</reference>
<protein>
    <submittedName>
        <fullName evidence="2">Uncharacterized protein</fullName>
    </submittedName>
</protein>
<gene>
    <name evidence="2" type="ORF">QQF64_020411</name>
</gene>
<organism evidence="2 3">
    <name type="scientific">Cirrhinus molitorella</name>
    <name type="common">mud carp</name>
    <dbReference type="NCBI Taxonomy" id="172907"/>
    <lineage>
        <taxon>Eukaryota</taxon>
        <taxon>Metazoa</taxon>
        <taxon>Chordata</taxon>
        <taxon>Craniata</taxon>
        <taxon>Vertebrata</taxon>
        <taxon>Euteleostomi</taxon>
        <taxon>Actinopterygii</taxon>
        <taxon>Neopterygii</taxon>
        <taxon>Teleostei</taxon>
        <taxon>Ostariophysi</taxon>
        <taxon>Cypriniformes</taxon>
        <taxon>Cyprinidae</taxon>
        <taxon>Labeoninae</taxon>
        <taxon>Labeonini</taxon>
        <taxon>Cirrhinus</taxon>
    </lineage>
</organism>
<accession>A0ABR3LBF5</accession>
<evidence type="ECO:0000313" key="3">
    <source>
        <dbReference type="Proteomes" id="UP001558613"/>
    </source>
</evidence>
<evidence type="ECO:0000313" key="2">
    <source>
        <dbReference type="EMBL" id="KAL1249406.1"/>
    </source>
</evidence>
<proteinExistence type="predicted"/>
<keyword evidence="3" id="KW-1185">Reference proteome</keyword>
<dbReference type="Proteomes" id="UP001558613">
    <property type="component" value="Unassembled WGS sequence"/>
</dbReference>
<dbReference type="EMBL" id="JAYMGO010000023">
    <property type="protein sequence ID" value="KAL1249406.1"/>
    <property type="molecule type" value="Genomic_DNA"/>
</dbReference>